<dbReference type="Proteomes" id="UP000790377">
    <property type="component" value="Unassembled WGS sequence"/>
</dbReference>
<evidence type="ECO:0000313" key="2">
    <source>
        <dbReference type="Proteomes" id="UP000790377"/>
    </source>
</evidence>
<dbReference type="EMBL" id="MU267765">
    <property type="protein sequence ID" value="KAH7909339.1"/>
    <property type="molecule type" value="Genomic_DNA"/>
</dbReference>
<evidence type="ECO:0000313" key="1">
    <source>
        <dbReference type="EMBL" id="KAH7909339.1"/>
    </source>
</evidence>
<proteinExistence type="predicted"/>
<keyword evidence="2" id="KW-1185">Reference proteome</keyword>
<comment type="caution">
    <text evidence="1">The sequence shown here is derived from an EMBL/GenBank/DDBJ whole genome shotgun (WGS) entry which is preliminary data.</text>
</comment>
<gene>
    <name evidence="1" type="ORF">BJ138DRAFT_1089660</name>
</gene>
<sequence length="614" mass="69600">MSHVPALAIPKSQDKTRTLVEETLAVDVDNLEVLCQPRISGLRSDIVLMPHQIRGFTWMKDRECEKRAGGILADEMGLGKTLQAIARILDGRPKAADMKAGWARASLIICPVALISQWSQEIRRISVGLKVIEYHGTSRISDPQKLSEVDVVITTYAIVASEFSSVTEVNHSDQPYDSKPLDKIALFGVRWWRLILDEAHNIKNRGTKAAGGSYKLKAKYRWCLTGTPMQNDVDELFSLIHFLRIKPLNDWETFKDKISKPLKAGKSEEPMKRLKLVLGIIMLRRRKGVTNPGLPLLELPPRRCYTLHCDFNHDEREFYVSLERKFGNSLDPLAGNFARKDYSYIMVMLLRLRQACDHPNLAKYDDKIDDASTSSTDHDSEPDELLQKFSELKCDVDALMRACGLNNLTSCPGCNNTYRRKILACRINDATGVILASAKVNKVIDLLREIETRSQGKEKTVIFSVFTSMLDILEWFLTFEDIKCVRFDGSMTRRDREVSLNQIKNNEAVRCMLTSIKCGGTGLNLTACNNVILIEPWWNPALEAQAFGRVHRIGQSQEVNIYKLTVPATIEERILKLQEKKRSLASAALDGCRYDPEELQLDDLMELFQVSHQS</sequence>
<accession>A0ACB8A767</accession>
<reference evidence="1" key="1">
    <citation type="journal article" date="2021" name="New Phytol.">
        <title>Evolutionary innovations through gain and loss of genes in the ectomycorrhizal Boletales.</title>
        <authorList>
            <person name="Wu G."/>
            <person name="Miyauchi S."/>
            <person name="Morin E."/>
            <person name="Kuo A."/>
            <person name="Drula E."/>
            <person name="Varga T."/>
            <person name="Kohler A."/>
            <person name="Feng B."/>
            <person name="Cao Y."/>
            <person name="Lipzen A."/>
            <person name="Daum C."/>
            <person name="Hundley H."/>
            <person name="Pangilinan J."/>
            <person name="Johnson J."/>
            <person name="Barry K."/>
            <person name="LaButti K."/>
            <person name="Ng V."/>
            <person name="Ahrendt S."/>
            <person name="Min B."/>
            <person name="Choi I.G."/>
            <person name="Park H."/>
            <person name="Plett J.M."/>
            <person name="Magnuson J."/>
            <person name="Spatafora J.W."/>
            <person name="Nagy L.G."/>
            <person name="Henrissat B."/>
            <person name="Grigoriev I.V."/>
            <person name="Yang Z.L."/>
            <person name="Xu J."/>
            <person name="Martin F.M."/>
        </authorList>
    </citation>
    <scope>NUCLEOTIDE SEQUENCE</scope>
    <source>
        <strain evidence="1">ATCC 28755</strain>
    </source>
</reference>
<organism evidence="1 2">
    <name type="scientific">Hygrophoropsis aurantiaca</name>
    <dbReference type="NCBI Taxonomy" id="72124"/>
    <lineage>
        <taxon>Eukaryota</taxon>
        <taxon>Fungi</taxon>
        <taxon>Dikarya</taxon>
        <taxon>Basidiomycota</taxon>
        <taxon>Agaricomycotina</taxon>
        <taxon>Agaricomycetes</taxon>
        <taxon>Agaricomycetidae</taxon>
        <taxon>Boletales</taxon>
        <taxon>Coniophorineae</taxon>
        <taxon>Hygrophoropsidaceae</taxon>
        <taxon>Hygrophoropsis</taxon>
    </lineage>
</organism>
<protein>
    <submittedName>
        <fullName evidence="1">SNF2 family N-terminal domain-containing protein</fullName>
    </submittedName>
</protein>
<name>A0ACB8A767_9AGAM</name>